<comment type="caution">
    <text evidence="2">The sequence shown here is derived from an EMBL/GenBank/DDBJ whole genome shotgun (WGS) entry which is preliminary data.</text>
</comment>
<evidence type="ECO:0000313" key="2">
    <source>
        <dbReference type="EMBL" id="GGW29768.1"/>
    </source>
</evidence>
<dbReference type="EMBL" id="BMYQ01000004">
    <property type="protein sequence ID" value="GGW29768.1"/>
    <property type="molecule type" value="Genomic_DNA"/>
</dbReference>
<keyword evidence="3" id="KW-1185">Reference proteome</keyword>
<keyword evidence="1" id="KW-0472">Membrane</keyword>
<keyword evidence="1" id="KW-1133">Transmembrane helix</keyword>
<keyword evidence="1" id="KW-0812">Transmembrane</keyword>
<organism evidence="2 3">
    <name type="scientific">Gemmobacter lanyuensis</name>
    <dbReference type="NCBI Taxonomy" id="1054497"/>
    <lineage>
        <taxon>Bacteria</taxon>
        <taxon>Pseudomonadati</taxon>
        <taxon>Pseudomonadota</taxon>
        <taxon>Alphaproteobacteria</taxon>
        <taxon>Rhodobacterales</taxon>
        <taxon>Paracoccaceae</taxon>
        <taxon>Gemmobacter</taxon>
    </lineage>
</organism>
<protein>
    <submittedName>
        <fullName evidence="2">Uncharacterized protein</fullName>
    </submittedName>
</protein>
<evidence type="ECO:0000313" key="3">
    <source>
        <dbReference type="Proteomes" id="UP000628984"/>
    </source>
</evidence>
<evidence type="ECO:0000256" key="1">
    <source>
        <dbReference type="SAM" id="Phobius"/>
    </source>
</evidence>
<dbReference type="Proteomes" id="UP000628984">
    <property type="component" value="Unassembled WGS sequence"/>
</dbReference>
<reference evidence="2" key="1">
    <citation type="journal article" date="2014" name="Int. J. Syst. Evol. Microbiol.">
        <title>Complete genome sequence of Corynebacterium casei LMG S-19264T (=DSM 44701T), isolated from a smear-ripened cheese.</title>
        <authorList>
            <consortium name="US DOE Joint Genome Institute (JGI-PGF)"/>
            <person name="Walter F."/>
            <person name="Albersmeier A."/>
            <person name="Kalinowski J."/>
            <person name="Ruckert C."/>
        </authorList>
    </citation>
    <scope>NUCLEOTIDE SEQUENCE</scope>
    <source>
        <strain evidence="2">KCTC 23714</strain>
    </source>
</reference>
<reference evidence="2" key="2">
    <citation type="submission" date="2020-09" db="EMBL/GenBank/DDBJ databases">
        <authorList>
            <person name="Sun Q."/>
            <person name="Kim S."/>
        </authorList>
    </citation>
    <scope>NUCLEOTIDE SEQUENCE</scope>
    <source>
        <strain evidence="2">KCTC 23714</strain>
    </source>
</reference>
<sequence>MTLSFLIALALPLLLVALALRIEAGAIRDRISGGNGLMLLAAFVVSVGIALLSVGLVAFLLGSKAAVGLGALQITLLAGLWQCSHWHLRRVIAQGRDNRRA</sequence>
<dbReference type="AlphaFoldDB" id="A0A918MJ36"/>
<dbReference type="RefSeq" id="WP_189633513.1">
    <property type="nucleotide sequence ID" value="NZ_BMYQ01000004.1"/>
</dbReference>
<feature type="transmembrane region" description="Helical" evidence="1">
    <location>
        <begin position="37"/>
        <end position="61"/>
    </location>
</feature>
<accession>A0A918MJ36</accession>
<proteinExistence type="predicted"/>
<name>A0A918MJ36_9RHOB</name>
<gene>
    <name evidence="2" type="ORF">GCM10011452_17940</name>
</gene>